<dbReference type="AlphaFoldDB" id="A0A8A3NXW6"/>
<dbReference type="EMBL" id="CP063406">
    <property type="protein sequence ID" value="QSZ30515.1"/>
    <property type="molecule type" value="Genomic_DNA"/>
</dbReference>
<organism evidence="2 3">
    <name type="scientific">Monilinia vaccinii-corymbosi</name>
    <dbReference type="NCBI Taxonomy" id="61207"/>
    <lineage>
        <taxon>Eukaryota</taxon>
        <taxon>Fungi</taxon>
        <taxon>Dikarya</taxon>
        <taxon>Ascomycota</taxon>
        <taxon>Pezizomycotina</taxon>
        <taxon>Leotiomycetes</taxon>
        <taxon>Helotiales</taxon>
        <taxon>Sclerotiniaceae</taxon>
        <taxon>Monilinia</taxon>
    </lineage>
</organism>
<name>A0A8A3NXW6_9HELO</name>
<evidence type="ECO:0000313" key="2">
    <source>
        <dbReference type="EMBL" id="QSZ30515.1"/>
    </source>
</evidence>
<dbReference type="OrthoDB" id="2423195at2759"/>
<reference evidence="2" key="1">
    <citation type="submission" date="2020-10" db="EMBL/GenBank/DDBJ databases">
        <title>Genome Sequence of Monilinia vaccinii-corymbosi Sheds Light on Mummy Berry Disease Infection of Blueberry and Mating Type.</title>
        <authorList>
            <person name="Yow A.G."/>
            <person name="Zhang Y."/>
            <person name="Bansal K."/>
            <person name="Eacker S.M."/>
            <person name="Sullivan S."/>
            <person name="Liachko I."/>
            <person name="Cubeta M.A."/>
            <person name="Rollins J.A."/>
            <person name="Ashrafi H."/>
        </authorList>
    </citation>
    <scope>NUCLEOTIDE SEQUENCE</scope>
    <source>
        <strain evidence="2">RL-1</strain>
    </source>
</reference>
<dbReference type="CDD" id="cd06008">
    <property type="entry name" value="NF-X1-zinc-finger"/>
    <property type="match status" value="1"/>
</dbReference>
<keyword evidence="1" id="KW-0175">Coiled coil</keyword>
<gene>
    <name evidence="2" type="ORF">DSL72_000069</name>
</gene>
<evidence type="ECO:0000313" key="3">
    <source>
        <dbReference type="Proteomes" id="UP000672032"/>
    </source>
</evidence>
<evidence type="ECO:0000256" key="1">
    <source>
        <dbReference type="SAM" id="Coils"/>
    </source>
</evidence>
<protein>
    <submittedName>
        <fullName evidence="2">Uncharacterized protein</fullName>
    </submittedName>
</protein>
<proteinExistence type="predicted"/>
<keyword evidence="3" id="KW-1185">Reference proteome</keyword>
<dbReference type="Proteomes" id="UP000672032">
    <property type="component" value="Chromosome 2"/>
</dbReference>
<feature type="coiled-coil region" evidence="1">
    <location>
        <begin position="243"/>
        <end position="270"/>
    </location>
</feature>
<sequence length="547" mass="61024">MSTRLPSAVPRYVVRKEGGITTIEHRPCRKLCGRKFGTCSHNCKRVCHSGKDCGLCPSRCEVQCAHSQCTLKCHQACAPCIEKCTWACVHQGGCNMPCAGPCDRLPCNMRCSLRLSCEHQCPGMCGEPCPEGYCQTCSAKQDQRVDLLELKSYKDIDLDETPIIVLSCGHFFTGESLDGMFEMSEVYRQDLQGNFTGINESSSLASSVPQCPDCNCPLRQYATPRYNRVINRAVIDEMSKRFLVSSQVELRELENKTRELEQEYEDSASDVIEAVGDGRRETKFTELLKKRNDKPRELEKAIQKFCEKVKDKHQPATKLHDAMVTAIRQRSLDEELQTLSITEPARTSPRDRRIAFAGAGAMLRVQCITLADKFPIAQKLGSKNPPIKIPGGSPKALAKLFFQSCTSHIDSCLDENLPKLAVEGILYYAKIARLYDSYIRCSSSSQPGTKKVSSEVEKAKGLLEQARGLCEKGFQNADLLLNAVEESIKFLGREWYEEVTKEELDAIKKAMVSGSGGIATHSGHWYECGRGHPVSLIMSEKKMRSDD</sequence>
<accession>A0A8A3NXW6</accession>